<keyword evidence="1" id="KW-0732">Signal</keyword>
<keyword evidence="3" id="KW-1185">Reference proteome</keyword>
<reference evidence="3" key="1">
    <citation type="journal article" date="2019" name="Int. J. Syst. Evol. Microbiol.">
        <title>The Global Catalogue of Microorganisms (GCM) 10K type strain sequencing project: providing services to taxonomists for standard genome sequencing and annotation.</title>
        <authorList>
            <consortium name="The Broad Institute Genomics Platform"/>
            <consortium name="The Broad Institute Genome Sequencing Center for Infectious Disease"/>
            <person name="Wu L."/>
            <person name="Ma J."/>
        </authorList>
    </citation>
    <scope>NUCLEOTIDE SEQUENCE [LARGE SCALE GENOMIC DNA]</scope>
    <source>
        <strain evidence="3">JCM 16578</strain>
    </source>
</reference>
<accession>A0ABP7KQN4</accession>
<evidence type="ECO:0000313" key="2">
    <source>
        <dbReference type="EMBL" id="GAA3884935.1"/>
    </source>
</evidence>
<comment type="caution">
    <text evidence="2">The sequence shown here is derived from an EMBL/GenBank/DDBJ whole genome shotgun (WGS) entry which is preliminary data.</text>
</comment>
<organism evidence="2 3">
    <name type="scientific">Streptomyces lannensis</name>
    <dbReference type="NCBI Taxonomy" id="766498"/>
    <lineage>
        <taxon>Bacteria</taxon>
        <taxon>Bacillati</taxon>
        <taxon>Actinomycetota</taxon>
        <taxon>Actinomycetes</taxon>
        <taxon>Kitasatosporales</taxon>
        <taxon>Streptomycetaceae</taxon>
        <taxon>Streptomyces</taxon>
    </lineage>
</organism>
<protein>
    <recommendedName>
        <fullName evidence="4">Lipoprotein</fullName>
    </recommendedName>
</protein>
<dbReference type="Gene3D" id="2.50.20.20">
    <property type="match status" value="1"/>
</dbReference>
<dbReference type="RefSeq" id="WP_345552526.1">
    <property type="nucleotide sequence ID" value="NZ_BAAAZA010000020.1"/>
</dbReference>
<name>A0ABP7KQN4_9ACTN</name>
<dbReference type="Proteomes" id="UP001501563">
    <property type="component" value="Unassembled WGS sequence"/>
</dbReference>
<dbReference type="PROSITE" id="PS51257">
    <property type="entry name" value="PROKAR_LIPOPROTEIN"/>
    <property type="match status" value="1"/>
</dbReference>
<evidence type="ECO:0000313" key="3">
    <source>
        <dbReference type="Proteomes" id="UP001501563"/>
    </source>
</evidence>
<sequence length="253" mass="26970">MSLPAVRASASALVIAFLALSGCRAETSDGEASASRGAAAVAPLADSAVGAALADRAGHPYSARFVTSGGVQRMAGFLNLGARTSGEFSISSVSPDQYKETQEVLLPDHAYLRQVTDRGETVKGWWRDPLTKAPPGNQIVEMHTLARLLARQPANAHARPVRAPSGTTAYRLTGWIDTAALKDTDPRTYVMLAPRPDVPGAKGVRCTAWVDMRGRVVRFDEDLAYPDGSEYRSVTSLTGFDDPLPVHPPATTR</sequence>
<feature type="signal peptide" evidence="1">
    <location>
        <begin position="1"/>
        <end position="25"/>
    </location>
</feature>
<gene>
    <name evidence="2" type="ORF">GCM10022207_60260</name>
</gene>
<evidence type="ECO:0000256" key="1">
    <source>
        <dbReference type="SAM" id="SignalP"/>
    </source>
</evidence>
<proteinExistence type="predicted"/>
<evidence type="ECO:0008006" key="4">
    <source>
        <dbReference type="Google" id="ProtNLM"/>
    </source>
</evidence>
<feature type="chain" id="PRO_5046769141" description="Lipoprotein" evidence="1">
    <location>
        <begin position="26"/>
        <end position="253"/>
    </location>
</feature>
<dbReference type="EMBL" id="BAAAZA010000020">
    <property type="protein sequence ID" value="GAA3884935.1"/>
    <property type="molecule type" value="Genomic_DNA"/>
</dbReference>